<evidence type="ECO:0000313" key="2">
    <source>
        <dbReference type="EMBL" id="KAK7803096.1"/>
    </source>
</evidence>
<name>A0AAW0HL76_MYOGA</name>
<evidence type="ECO:0000313" key="3">
    <source>
        <dbReference type="Proteomes" id="UP001488838"/>
    </source>
</evidence>
<evidence type="ECO:0000256" key="1">
    <source>
        <dbReference type="SAM" id="MobiDB-lite"/>
    </source>
</evidence>
<protein>
    <submittedName>
        <fullName evidence="2">Uncharacterized protein</fullName>
    </submittedName>
</protein>
<accession>A0AAW0HL76</accession>
<proteinExistence type="predicted"/>
<sequence>MPLTKGAAAAGGDWAELGGSAGTGGDAALAEAGRGPPRGWGWAPPEGRGRGALVARPPLRPVPLPPRGFCLDRGRSLLFPEALEFVPVSRLETWTRRSLNAEGRAGAWSCSANRSPASRPRHSLLIRRKDHGEPWARTASRELARALALENGSCSRKGGLSVPLLLPGELARRCAWPGREGQALGRPSGRGVASRGLPRLRRGPRGRPRSTARVASEADLPEEEMGLRPAGRNPYGMKRTPSRFAEDCKNKRSSVQARVDVWNPRVE</sequence>
<comment type="caution">
    <text evidence="2">The sequence shown here is derived from an EMBL/GenBank/DDBJ whole genome shotgun (WGS) entry which is preliminary data.</text>
</comment>
<feature type="region of interest" description="Disordered" evidence="1">
    <location>
        <begin position="181"/>
        <end position="251"/>
    </location>
</feature>
<gene>
    <name evidence="2" type="ORF">U0070_001919</name>
</gene>
<organism evidence="2 3">
    <name type="scientific">Myodes glareolus</name>
    <name type="common">Bank vole</name>
    <name type="synonym">Clethrionomys glareolus</name>
    <dbReference type="NCBI Taxonomy" id="447135"/>
    <lineage>
        <taxon>Eukaryota</taxon>
        <taxon>Metazoa</taxon>
        <taxon>Chordata</taxon>
        <taxon>Craniata</taxon>
        <taxon>Vertebrata</taxon>
        <taxon>Euteleostomi</taxon>
        <taxon>Mammalia</taxon>
        <taxon>Eutheria</taxon>
        <taxon>Euarchontoglires</taxon>
        <taxon>Glires</taxon>
        <taxon>Rodentia</taxon>
        <taxon>Myomorpha</taxon>
        <taxon>Muroidea</taxon>
        <taxon>Cricetidae</taxon>
        <taxon>Arvicolinae</taxon>
        <taxon>Myodes</taxon>
    </lineage>
</organism>
<feature type="compositionally biased region" description="Basic residues" evidence="1">
    <location>
        <begin position="198"/>
        <end position="210"/>
    </location>
</feature>
<dbReference type="EMBL" id="JBBHLL010000433">
    <property type="protein sequence ID" value="KAK7803096.1"/>
    <property type="molecule type" value="Genomic_DNA"/>
</dbReference>
<dbReference type="Proteomes" id="UP001488838">
    <property type="component" value="Unassembled WGS sequence"/>
</dbReference>
<feature type="region of interest" description="Disordered" evidence="1">
    <location>
        <begin position="1"/>
        <end position="52"/>
    </location>
</feature>
<feature type="compositionally biased region" description="Low complexity" evidence="1">
    <location>
        <begin position="30"/>
        <end position="52"/>
    </location>
</feature>
<dbReference type="AlphaFoldDB" id="A0AAW0HL76"/>
<keyword evidence="3" id="KW-1185">Reference proteome</keyword>
<reference evidence="2 3" key="1">
    <citation type="journal article" date="2023" name="bioRxiv">
        <title>Conserved and derived expression patterns and positive selection on dental genes reveal complex evolutionary context of ever-growing rodent molars.</title>
        <authorList>
            <person name="Calamari Z.T."/>
            <person name="Song A."/>
            <person name="Cohen E."/>
            <person name="Akter M."/>
            <person name="Roy R.D."/>
            <person name="Hallikas O."/>
            <person name="Christensen M.M."/>
            <person name="Li P."/>
            <person name="Marangoni P."/>
            <person name="Jernvall J."/>
            <person name="Klein O.D."/>
        </authorList>
    </citation>
    <scope>NUCLEOTIDE SEQUENCE [LARGE SCALE GENOMIC DNA]</scope>
    <source>
        <strain evidence="2">V071</strain>
    </source>
</reference>